<keyword evidence="5" id="KW-1185">Reference proteome</keyword>
<dbReference type="InterPro" id="IPR036691">
    <property type="entry name" value="Endo/exonu/phosph_ase_sf"/>
</dbReference>
<sequence>MKVLTLNTHAWMEEDPYDKINKIVDRIQAQAYRFVALQEINQSLDAEVTADPGFIKAGGDDPSVPVKADNFALLIVEGLRARGLDYYWSWTANHIGYDIYDEGVAILSQLPFEAESFLVSDCQDYAHHYTRRVLKASVEAAPNTWTFLSCHYSWWKDGEGRELFKNEWTKTLSLLEDDKETSLLVMGDFNNEASIREEGYELVNVTAPFISDSYTEAMEKIGDATVISAIDGWNDHPDEKRIDYIFTDNRKRIDRYRVVFDGQNGPVVSDHFGIEAEITENN</sequence>
<dbReference type="EMBL" id="FOBL01000017">
    <property type="protein sequence ID" value="SEL95534.1"/>
    <property type="molecule type" value="Genomic_DNA"/>
</dbReference>
<dbReference type="Proteomes" id="UP000198548">
    <property type="component" value="Unassembled WGS sequence"/>
</dbReference>
<accession>A0A1H7UFJ8</accession>
<dbReference type="OrthoDB" id="9812537at2"/>
<dbReference type="EMBL" id="BJUX01000018">
    <property type="protein sequence ID" value="GEK89594.1"/>
    <property type="molecule type" value="Genomic_DNA"/>
</dbReference>
<organism evidence="3 4">
    <name type="scientific">Alkalibacterium putridalgicola</name>
    <dbReference type="NCBI Taxonomy" id="426703"/>
    <lineage>
        <taxon>Bacteria</taxon>
        <taxon>Bacillati</taxon>
        <taxon>Bacillota</taxon>
        <taxon>Bacilli</taxon>
        <taxon>Lactobacillales</taxon>
        <taxon>Carnobacteriaceae</taxon>
        <taxon>Alkalibacterium</taxon>
    </lineage>
</organism>
<dbReference type="CDD" id="cd09079">
    <property type="entry name" value="RgfB-like"/>
    <property type="match status" value="1"/>
</dbReference>
<dbReference type="Gene3D" id="3.60.10.10">
    <property type="entry name" value="Endonuclease/exonuclease/phosphatase"/>
    <property type="match status" value="1"/>
</dbReference>
<evidence type="ECO:0000313" key="4">
    <source>
        <dbReference type="Proteomes" id="UP000198548"/>
    </source>
</evidence>
<evidence type="ECO:0000259" key="1">
    <source>
        <dbReference type="Pfam" id="PF03372"/>
    </source>
</evidence>
<evidence type="ECO:0000313" key="2">
    <source>
        <dbReference type="EMBL" id="GEK89594.1"/>
    </source>
</evidence>
<name>A0A1H7UFJ8_9LACT</name>
<dbReference type="Proteomes" id="UP000321425">
    <property type="component" value="Unassembled WGS sequence"/>
</dbReference>
<dbReference type="STRING" id="426703.SAMN04488100_11726"/>
<evidence type="ECO:0000313" key="5">
    <source>
        <dbReference type="Proteomes" id="UP000321425"/>
    </source>
</evidence>
<evidence type="ECO:0000313" key="3">
    <source>
        <dbReference type="EMBL" id="SEL95534.1"/>
    </source>
</evidence>
<dbReference type="RefSeq" id="WP_091488386.1">
    <property type="nucleotide sequence ID" value="NZ_BJUX01000018.1"/>
</dbReference>
<dbReference type="GO" id="GO:0003824">
    <property type="term" value="F:catalytic activity"/>
    <property type="evidence" value="ECO:0007669"/>
    <property type="project" value="InterPro"/>
</dbReference>
<dbReference type="InterPro" id="IPR005135">
    <property type="entry name" value="Endo/exonuclease/phosphatase"/>
</dbReference>
<dbReference type="AlphaFoldDB" id="A0A1H7UFJ8"/>
<gene>
    <name evidence="2" type="primary">rgfB</name>
    <name evidence="2" type="ORF">APU01nite_16330</name>
    <name evidence="3" type="ORF">SAMN04488100_11726</name>
</gene>
<feature type="domain" description="Endonuclease/exonuclease/phosphatase" evidence="1">
    <location>
        <begin position="19"/>
        <end position="271"/>
    </location>
</feature>
<dbReference type="Pfam" id="PF03372">
    <property type="entry name" value="Exo_endo_phos"/>
    <property type="match status" value="1"/>
</dbReference>
<protein>
    <submittedName>
        <fullName evidence="3">Maltose 6'-phosphate phosphatase</fullName>
    </submittedName>
</protein>
<reference evidence="3 4" key="1">
    <citation type="submission" date="2016-10" db="EMBL/GenBank/DDBJ databases">
        <authorList>
            <person name="de Groot N.N."/>
        </authorList>
    </citation>
    <scope>NUCLEOTIDE SEQUENCE [LARGE SCALE GENOMIC DNA]</scope>
    <source>
        <strain evidence="3 4">DSM 19182</strain>
    </source>
</reference>
<proteinExistence type="predicted"/>
<reference evidence="2 5" key="2">
    <citation type="submission" date="2019-07" db="EMBL/GenBank/DDBJ databases">
        <title>Whole genome shotgun sequence of Alkalibacterium putridalgicola NBRC 103243.</title>
        <authorList>
            <person name="Hosoyama A."/>
            <person name="Uohara A."/>
            <person name="Ohji S."/>
            <person name="Ichikawa N."/>
        </authorList>
    </citation>
    <scope>NUCLEOTIDE SEQUENCE [LARGE SCALE GENOMIC DNA]</scope>
    <source>
        <strain evidence="2 5">NBRC 103243</strain>
    </source>
</reference>
<dbReference type="SUPFAM" id="SSF56219">
    <property type="entry name" value="DNase I-like"/>
    <property type="match status" value="1"/>
</dbReference>